<keyword evidence="3" id="KW-1185">Reference proteome</keyword>
<sequence length="253" mass="27830">MTSPHPVPAAPAVMDPRYFGAPTQPPRSEVRATDHAHACDLAAASRRFYTPSTSLYTLTPWFLTRGMTSLDVTATTPVDQPEAQALGTLAGTEARPMSTPADPWPSGRPFDGDAARVNAPHSHRRPSWWRRAPRPPSPLDAVPAEPDHPDLDGVPRVTWAEGLLHALRARHPAWVIFGMAGQWCARKQPPGGEPVTLTAPSSHLLEQKIIDWDARHRTRDHHQPELMRPYVHADAPIPLPVNTDPATRQRTAP</sequence>
<evidence type="ECO:0000313" key="2">
    <source>
        <dbReference type="EMBL" id="GAA2626539.1"/>
    </source>
</evidence>
<proteinExistence type="predicted"/>
<feature type="region of interest" description="Disordered" evidence="1">
    <location>
        <begin position="118"/>
        <end position="148"/>
    </location>
</feature>
<dbReference type="Proteomes" id="UP001501509">
    <property type="component" value="Unassembled WGS sequence"/>
</dbReference>
<evidence type="ECO:0000256" key="1">
    <source>
        <dbReference type="SAM" id="MobiDB-lite"/>
    </source>
</evidence>
<gene>
    <name evidence="2" type="ORF">GCM10010411_74360</name>
</gene>
<comment type="caution">
    <text evidence="2">The sequence shown here is derived from an EMBL/GenBank/DDBJ whole genome shotgun (WGS) entry which is preliminary data.</text>
</comment>
<dbReference type="EMBL" id="BAAATD010000013">
    <property type="protein sequence ID" value="GAA2626539.1"/>
    <property type="molecule type" value="Genomic_DNA"/>
</dbReference>
<protein>
    <submittedName>
        <fullName evidence="2">Uncharacterized protein</fullName>
    </submittedName>
</protein>
<name>A0ABP6CUV0_9ACTN</name>
<feature type="compositionally biased region" description="Basic residues" evidence="1">
    <location>
        <begin position="121"/>
        <end position="133"/>
    </location>
</feature>
<evidence type="ECO:0000313" key="3">
    <source>
        <dbReference type="Proteomes" id="UP001501509"/>
    </source>
</evidence>
<accession>A0ABP6CUV0</accession>
<reference evidence="3" key="1">
    <citation type="journal article" date="2019" name="Int. J. Syst. Evol. Microbiol.">
        <title>The Global Catalogue of Microorganisms (GCM) 10K type strain sequencing project: providing services to taxonomists for standard genome sequencing and annotation.</title>
        <authorList>
            <consortium name="The Broad Institute Genomics Platform"/>
            <consortium name="The Broad Institute Genome Sequencing Center for Infectious Disease"/>
            <person name="Wu L."/>
            <person name="Ma J."/>
        </authorList>
    </citation>
    <scope>NUCLEOTIDE SEQUENCE [LARGE SCALE GENOMIC DNA]</scope>
    <source>
        <strain evidence="3">JCM 6833</strain>
    </source>
</reference>
<feature type="region of interest" description="Disordered" evidence="1">
    <location>
        <begin position="1"/>
        <end position="28"/>
    </location>
</feature>
<organism evidence="2 3">
    <name type="scientific">Actinomadura fulvescens</name>
    <dbReference type="NCBI Taxonomy" id="46160"/>
    <lineage>
        <taxon>Bacteria</taxon>
        <taxon>Bacillati</taxon>
        <taxon>Actinomycetota</taxon>
        <taxon>Actinomycetes</taxon>
        <taxon>Streptosporangiales</taxon>
        <taxon>Thermomonosporaceae</taxon>
        <taxon>Actinomadura</taxon>
    </lineage>
</organism>